<evidence type="ECO:0000256" key="2">
    <source>
        <dbReference type="ARBA" id="ARBA00005417"/>
    </source>
</evidence>
<dbReference type="PROSITE" id="PS00211">
    <property type="entry name" value="ABC_TRANSPORTER_1"/>
    <property type="match status" value="1"/>
</dbReference>
<accession>A0A4R1N3S8</accession>
<evidence type="ECO:0000256" key="8">
    <source>
        <dbReference type="ARBA" id="ARBA00022967"/>
    </source>
</evidence>
<evidence type="ECO:0000313" key="12">
    <source>
        <dbReference type="EMBL" id="TCK98724.1"/>
    </source>
</evidence>
<keyword evidence="9" id="KW-0472">Membrane</keyword>
<dbReference type="GO" id="GO:0042626">
    <property type="term" value="F:ATPase-coupled transmembrane transporter activity"/>
    <property type="evidence" value="ECO:0007669"/>
    <property type="project" value="TreeGrafter"/>
</dbReference>
<evidence type="ECO:0000256" key="5">
    <source>
        <dbReference type="ARBA" id="ARBA00022737"/>
    </source>
</evidence>
<keyword evidence="3" id="KW-0813">Transport</keyword>
<keyword evidence="8" id="KW-1278">Translocase</keyword>
<keyword evidence="4" id="KW-1003">Cell membrane</keyword>
<gene>
    <name evidence="12" type="ORF">EDC19_1158</name>
</gene>
<proteinExistence type="inferred from homology"/>
<dbReference type="Pfam" id="PF00005">
    <property type="entry name" value="ABC_tran"/>
    <property type="match status" value="2"/>
</dbReference>
<evidence type="ECO:0000256" key="4">
    <source>
        <dbReference type="ARBA" id="ARBA00022475"/>
    </source>
</evidence>
<dbReference type="InterPro" id="IPR003593">
    <property type="entry name" value="AAA+_ATPase"/>
</dbReference>
<dbReference type="CDD" id="cd03225">
    <property type="entry name" value="ABC_cobalt_CbiO_domain1"/>
    <property type="match status" value="1"/>
</dbReference>
<dbReference type="Proteomes" id="UP000294545">
    <property type="component" value="Unassembled WGS sequence"/>
</dbReference>
<dbReference type="GO" id="GO:0016887">
    <property type="term" value="F:ATP hydrolysis activity"/>
    <property type="evidence" value="ECO:0007669"/>
    <property type="project" value="InterPro"/>
</dbReference>
<dbReference type="GO" id="GO:0005524">
    <property type="term" value="F:ATP binding"/>
    <property type="evidence" value="ECO:0007669"/>
    <property type="project" value="UniProtKB-KW"/>
</dbReference>
<dbReference type="SMART" id="SM00382">
    <property type="entry name" value="AAA"/>
    <property type="match status" value="2"/>
</dbReference>
<dbReference type="SUPFAM" id="SSF52540">
    <property type="entry name" value="P-loop containing nucleoside triphosphate hydrolases"/>
    <property type="match status" value="2"/>
</dbReference>
<protein>
    <submittedName>
        <fullName evidence="12">Energy-coupling factor transport system ATP-binding protein</fullName>
    </submittedName>
</protein>
<keyword evidence="7 12" id="KW-0067">ATP-binding</keyword>
<evidence type="ECO:0000256" key="10">
    <source>
        <dbReference type="ARBA" id="ARBA00025157"/>
    </source>
</evidence>
<evidence type="ECO:0000256" key="3">
    <source>
        <dbReference type="ARBA" id="ARBA00022448"/>
    </source>
</evidence>
<dbReference type="InterPro" id="IPR050095">
    <property type="entry name" value="ECF_ABC_transporter_ATP-bd"/>
</dbReference>
<comment type="similarity">
    <text evidence="2">Belongs to the ABC transporter superfamily.</text>
</comment>
<comment type="subcellular location">
    <subcellularLocation>
        <location evidence="1">Cell membrane</location>
        <topology evidence="1">Peripheral membrane protein</topology>
    </subcellularLocation>
</comment>
<dbReference type="AlphaFoldDB" id="A0A4R1N3S8"/>
<dbReference type="InterPro" id="IPR017871">
    <property type="entry name" value="ABC_transporter-like_CS"/>
</dbReference>
<dbReference type="PANTHER" id="PTHR43553:SF23">
    <property type="entry name" value="ABC TRANSPORTER ATP-BINDING COMPONENT"/>
    <property type="match status" value="1"/>
</dbReference>
<dbReference type="EMBL" id="SMGQ01000011">
    <property type="protein sequence ID" value="TCK98724.1"/>
    <property type="molecule type" value="Genomic_DNA"/>
</dbReference>
<dbReference type="GO" id="GO:0043190">
    <property type="term" value="C:ATP-binding cassette (ABC) transporter complex"/>
    <property type="evidence" value="ECO:0007669"/>
    <property type="project" value="TreeGrafter"/>
</dbReference>
<reference evidence="12 13" key="1">
    <citation type="submission" date="2019-03" db="EMBL/GenBank/DDBJ databases">
        <title>Genomic Encyclopedia of Type Strains, Phase IV (KMG-IV): sequencing the most valuable type-strain genomes for metagenomic binning, comparative biology and taxonomic classification.</title>
        <authorList>
            <person name="Goeker M."/>
        </authorList>
    </citation>
    <scope>NUCLEOTIDE SEQUENCE [LARGE SCALE GENOMIC DNA]</scope>
    <source>
        <strain evidence="12 13">DSM 24176</strain>
    </source>
</reference>
<evidence type="ECO:0000256" key="7">
    <source>
        <dbReference type="ARBA" id="ARBA00022840"/>
    </source>
</evidence>
<sequence>MIELKNVSFSYGCDEKIKSIQNINLSIKKGEVILLCGESGCGKTTITRLINGLIPHYYDGHLTGEIMIKGHVMNETPIYNRAKCVGSIFQNPRSQFFNVDTNSELVFGCENMGLSIKEINNRLEKTVSKFRIKPLMNRSIFQLSGGEKQKIACASISMLEPDIIVLDEPSSNLDIQAIEDLRRLIEFWKSNNKTIIIAEHRLYFLEKLVNRIVYMKNGQIKKEYKSHQIQTISPIEFERKGLRPLKLEDCYLHSEIKAPVEHEMLELSNFKFYYKKRKNGIQFNHQRVPKEGTIAIIGHNGAGKSTFARCLCGLEKRSKGTLIMDGISVSPKDRLKKCFMVMQDVNHQLFTESVLEEILLSMNQEDVTKAEEVLRRLDILSIKECHPMSLSGGQKQRVAISSAIASERELLIFDEPTSGLDLRHMKEVAYNLQLLKKMKKTTFIITHDLELILQSCTHVLHFEEGTIIDNYPLDKKGCNKLLAFFIKSTNKIQKNQSIC</sequence>
<dbReference type="OrthoDB" id="501320at2"/>
<dbReference type="PROSITE" id="PS50893">
    <property type="entry name" value="ABC_TRANSPORTER_2"/>
    <property type="match status" value="2"/>
</dbReference>
<evidence type="ECO:0000313" key="13">
    <source>
        <dbReference type="Proteomes" id="UP000294545"/>
    </source>
</evidence>
<keyword evidence="13" id="KW-1185">Reference proteome</keyword>
<feature type="domain" description="ABC transporter" evidence="11">
    <location>
        <begin position="2"/>
        <end position="242"/>
    </location>
</feature>
<evidence type="ECO:0000259" key="11">
    <source>
        <dbReference type="PROSITE" id="PS50893"/>
    </source>
</evidence>
<organism evidence="12 13">
    <name type="scientific">Natranaerovirga hydrolytica</name>
    <dbReference type="NCBI Taxonomy" id="680378"/>
    <lineage>
        <taxon>Bacteria</taxon>
        <taxon>Bacillati</taxon>
        <taxon>Bacillota</taxon>
        <taxon>Clostridia</taxon>
        <taxon>Lachnospirales</taxon>
        <taxon>Natranaerovirgaceae</taxon>
        <taxon>Natranaerovirga</taxon>
    </lineage>
</organism>
<keyword evidence="6" id="KW-0547">Nucleotide-binding</keyword>
<evidence type="ECO:0000256" key="9">
    <source>
        <dbReference type="ARBA" id="ARBA00023136"/>
    </source>
</evidence>
<comment type="caution">
    <text evidence="12">The sequence shown here is derived from an EMBL/GenBank/DDBJ whole genome shotgun (WGS) entry which is preliminary data.</text>
</comment>
<feature type="domain" description="ABC transporter" evidence="11">
    <location>
        <begin position="265"/>
        <end position="489"/>
    </location>
</feature>
<keyword evidence="5" id="KW-0677">Repeat</keyword>
<dbReference type="Gene3D" id="3.40.50.300">
    <property type="entry name" value="P-loop containing nucleotide triphosphate hydrolases"/>
    <property type="match status" value="2"/>
</dbReference>
<comment type="function">
    <text evidence="10">Probably part of an ABC transporter complex. Responsible for energy coupling to the transport system.</text>
</comment>
<dbReference type="PANTHER" id="PTHR43553">
    <property type="entry name" value="HEAVY METAL TRANSPORTER"/>
    <property type="match status" value="1"/>
</dbReference>
<evidence type="ECO:0000256" key="6">
    <source>
        <dbReference type="ARBA" id="ARBA00022741"/>
    </source>
</evidence>
<name>A0A4R1N3S8_9FIRM</name>
<evidence type="ECO:0000256" key="1">
    <source>
        <dbReference type="ARBA" id="ARBA00004202"/>
    </source>
</evidence>
<dbReference type="InterPro" id="IPR027417">
    <property type="entry name" value="P-loop_NTPase"/>
</dbReference>
<dbReference type="RefSeq" id="WP_132281802.1">
    <property type="nucleotide sequence ID" value="NZ_SMGQ01000011.1"/>
</dbReference>
<dbReference type="InterPro" id="IPR003439">
    <property type="entry name" value="ABC_transporter-like_ATP-bd"/>
</dbReference>
<dbReference type="InterPro" id="IPR015856">
    <property type="entry name" value="ABC_transpr_CbiO/EcfA_su"/>
</dbReference>